<comment type="subcellular location">
    <subcellularLocation>
        <location evidence="3">Endoplasmic reticulum membrane</location>
        <topology evidence="3">Single-pass type II membrane protein</topology>
    </subcellularLocation>
</comment>
<dbReference type="AlphaFoldDB" id="A0AAW1QTZ6"/>
<keyword evidence="1 3" id="KW-0378">Hydrolase</keyword>
<keyword evidence="3" id="KW-0472">Membrane</keyword>
<gene>
    <name evidence="5" type="ORF">WJX72_012475</name>
</gene>
<dbReference type="InterPro" id="IPR038518">
    <property type="entry name" value="Glyco_hydro_63N_sf"/>
</dbReference>
<dbReference type="EMBL" id="JALJOR010000002">
    <property type="protein sequence ID" value="KAK9824698.1"/>
    <property type="molecule type" value="Genomic_DNA"/>
</dbReference>
<protein>
    <recommendedName>
        <fullName evidence="3">Mannosyl-oligosaccharide glucosidase</fullName>
        <ecNumber evidence="3">3.2.1.106</ecNumber>
    </recommendedName>
</protein>
<dbReference type="Pfam" id="PF16923">
    <property type="entry name" value="Glyco_hydro_63N"/>
    <property type="match status" value="1"/>
</dbReference>
<name>A0AAW1QTZ6_9CHLO</name>
<dbReference type="GO" id="GO:0009311">
    <property type="term" value="P:oligosaccharide metabolic process"/>
    <property type="evidence" value="ECO:0007669"/>
    <property type="project" value="UniProtKB-UniRule"/>
</dbReference>
<keyword evidence="3" id="KW-0256">Endoplasmic reticulum</keyword>
<proteinExistence type="inferred from homology"/>
<evidence type="ECO:0000256" key="1">
    <source>
        <dbReference type="ARBA" id="ARBA00022801"/>
    </source>
</evidence>
<keyword evidence="3" id="KW-0812">Transmembrane</keyword>
<keyword evidence="3" id="KW-1133">Transmembrane helix</keyword>
<comment type="catalytic activity">
    <reaction evidence="3">
        <text>N(4)-(alpha-D-Glc-(1-&gt;2)-alpha-D-Glc-(1-&gt;3)-alpha-D-Glc-(1-&gt;3)-alpha-D-Man-(1-&gt;2)-alpha-D-Man-(1-&gt;2)-alpha-D-Man-(1-&gt;3)-[alpha-D-Man-(1-&gt;2)-alpha-D-Man-(1-&gt;3)-[alpha-D-Man-(1-&gt;2)-alpha-D-Man-(1-&gt;6)]-alpha-D-Man-(1-&gt;6)]-beta-D-Man-(1-&gt;4)-beta-D-GlcNAc-(1-&gt;4)-beta-D-GlcNAc)-L-asparaginyl-[protein] + H2O = N(4)-(alpha-D-Glc-(1-&gt;3)-alpha-D-Glc-(1-&gt;3)-alpha-D-Man-(1-&gt;2)-alpha-D-Man-(1-&gt;2)-alpha-D-Man-(1-&gt;3)-[alpha-D-Man-(1-&gt;2)-alpha-D-Man-(1-&gt;3)-[alpha-D-Man-(1-&gt;2)-alpha-D-Man-(1-&gt;6)]-alpha-D-Man-(1-&gt;6)]-beta-D-Man-(1-&gt;4)-beta-D-GlcNAc-(1-&gt;4)-beta-D-GlcNAc)-L-asparaginyl-[protein] + beta-D-glucose</text>
        <dbReference type="Rhea" id="RHEA:55988"/>
        <dbReference type="Rhea" id="RHEA-COMP:12806"/>
        <dbReference type="Rhea" id="RHEA-COMP:14355"/>
        <dbReference type="ChEBI" id="CHEBI:15377"/>
        <dbReference type="ChEBI" id="CHEBI:15903"/>
        <dbReference type="ChEBI" id="CHEBI:59082"/>
        <dbReference type="ChEBI" id="CHEBI:132537"/>
        <dbReference type="EC" id="3.2.1.106"/>
    </reaction>
</comment>
<reference evidence="5 6" key="1">
    <citation type="journal article" date="2024" name="Nat. Commun.">
        <title>Phylogenomics reveals the evolutionary origins of lichenization in chlorophyte algae.</title>
        <authorList>
            <person name="Puginier C."/>
            <person name="Libourel C."/>
            <person name="Otte J."/>
            <person name="Skaloud P."/>
            <person name="Haon M."/>
            <person name="Grisel S."/>
            <person name="Petersen M."/>
            <person name="Berrin J.G."/>
            <person name="Delaux P.M."/>
            <person name="Dal Grande F."/>
            <person name="Keller J."/>
        </authorList>
    </citation>
    <scope>NUCLEOTIDE SEQUENCE [LARGE SCALE GENOMIC DNA]</scope>
    <source>
        <strain evidence="5 6">SAG 2043</strain>
    </source>
</reference>
<evidence type="ECO:0000313" key="5">
    <source>
        <dbReference type="EMBL" id="KAK9824698.1"/>
    </source>
</evidence>
<feature type="transmembrane region" description="Helical" evidence="3">
    <location>
        <begin position="22"/>
        <end position="44"/>
    </location>
</feature>
<dbReference type="EC" id="3.2.1.106" evidence="3"/>
<dbReference type="GO" id="GO:0004573">
    <property type="term" value="F:Glc3Man9GlcNAc2 oligosaccharide glucosidase activity"/>
    <property type="evidence" value="ECO:0007669"/>
    <property type="project" value="UniProtKB-UniRule"/>
</dbReference>
<dbReference type="PANTHER" id="PTHR10412:SF11">
    <property type="entry name" value="MANNOSYL-OLIGOSACCHARIDE GLUCOSIDASE"/>
    <property type="match status" value="1"/>
</dbReference>
<dbReference type="Proteomes" id="UP001489004">
    <property type="component" value="Unassembled WGS sequence"/>
</dbReference>
<evidence type="ECO:0000256" key="3">
    <source>
        <dbReference type="RuleBase" id="RU368089"/>
    </source>
</evidence>
<accession>A0AAW1QTZ6</accession>
<evidence type="ECO:0000313" key="6">
    <source>
        <dbReference type="Proteomes" id="UP001489004"/>
    </source>
</evidence>
<keyword evidence="6" id="KW-1185">Reference proteome</keyword>
<dbReference type="PANTHER" id="PTHR10412">
    <property type="entry name" value="MANNOSYL-OLIGOSACCHARIDE GLUCOSIDASE"/>
    <property type="match status" value="1"/>
</dbReference>
<comment type="function">
    <text evidence="3">Cleaves the distal alpha 1,2-linked glucose residue from the Glc(3)Man(9)GlcNAc(2) oligosaccharide precursor.</text>
</comment>
<dbReference type="GO" id="GO:0005789">
    <property type="term" value="C:endoplasmic reticulum membrane"/>
    <property type="evidence" value="ECO:0007669"/>
    <property type="project" value="UniProtKB-SubCell"/>
</dbReference>
<dbReference type="Gene3D" id="2.70.98.110">
    <property type="entry name" value="Glycosyl hydrolase family 63, N-terminal domain"/>
    <property type="match status" value="1"/>
</dbReference>
<sequence>MAGPEVQPGAARRTRQRQKQKGASWLVISSTLAVLLAIRLGIYLRQPVQLPPEITPLAAPKLAELEQFKGDYEERMLWGTYRSGLYFGMRMRLPKSLLIGLMWFDPDRPDSYANIRHNAQERDGLAKYGWLRHDGASFGRQGLHDKGIRISTTMVKAHHSGSGKGGDWAVRLTGTNLDSTAEAGAQDSDGVEPPAKRRISLLFYIADEEASLHAPLRQS</sequence>
<organism evidence="5 6">
    <name type="scientific">[Myrmecia] bisecta</name>
    <dbReference type="NCBI Taxonomy" id="41462"/>
    <lineage>
        <taxon>Eukaryota</taxon>
        <taxon>Viridiplantae</taxon>
        <taxon>Chlorophyta</taxon>
        <taxon>core chlorophytes</taxon>
        <taxon>Trebouxiophyceae</taxon>
        <taxon>Trebouxiales</taxon>
        <taxon>Trebouxiaceae</taxon>
        <taxon>Myrmecia</taxon>
    </lineage>
</organism>
<dbReference type="InterPro" id="IPR004888">
    <property type="entry name" value="Glycoside_hydrolase_63"/>
</dbReference>
<feature type="domain" description="Glycosyl hydrolase family 63 N-terminal" evidence="4">
    <location>
        <begin position="76"/>
        <end position="210"/>
    </location>
</feature>
<comment type="caution">
    <text evidence="5">The sequence shown here is derived from an EMBL/GenBank/DDBJ whole genome shotgun (WGS) entry which is preliminary data.</text>
</comment>
<dbReference type="InterPro" id="IPR031631">
    <property type="entry name" value="Glyco_hydro_63N"/>
</dbReference>
<evidence type="ECO:0000256" key="2">
    <source>
        <dbReference type="ARBA" id="ARBA00023295"/>
    </source>
</evidence>
<comment type="similarity">
    <text evidence="3">Belongs to the glycosyl hydrolase 63 family.</text>
</comment>
<dbReference type="GO" id="GO:0006487">
    <property type="term" value="P:protein N-linked glycosylation"/>
    <property type="evidence" value="ECO:0007669"/>
    <property type="project" value="UniProtKB-UniRule"/>
</dbReference>
<keyword evidence="2 3" id="KW-0326">Glycosidase</keyword>
<evidence type="ECO:0000259" key="4">
    <source>
        <dbReference type="Pfam" id="PF16923"/>
    </source>
</evidence>